<gene>
    <name evidence="2" type="ORF">GCM10020369_24950</name>
</gene>
<keyword evidence="1" id="KW-0732">Signal</keyword>
<evidence type="ECO:0000313" key="2">
    <source>
        <dbReference type="EMBL" id="GAA3386589.1"/>
    </source>
</evidence>
<feature type="chain" id="PRO_5045512667" description="Lipoprotein" evidence="1">
    <location>
        <begin position="23"/>
        <end position="141"/>
    </location>
</feature>
<dbReference type="EMBL" id="BAAAYN010000017">
    <property type="protein sequence ID" value="GAA3386589.1"/>
    <property type="molecule type" value="Genomic_DNA"/>
</dbReference>
<evidence type="ECO:0000313" key="3">
    <source>
        <dbReference type="Proteomes" id="UP001501676"/>
    </source>
</evidence>
<proteinExistence type="predicted"/>
<sequence>MRQLVVLVAGLLLMTGCTALRAVPSTETHIVSFELETVRPSTYADMKASYSLKPLADKRSIHFGSSWDRELTFHYPDVTDLYLFGEVRIAEEPVLPPPATAVELRCRIKVDGVLVAQNVGHTVWCAHTMTAGRQQRATSTS</sequence>
<name>A0ABP6SW98_9ACTN</name>
<reference evidence="3" key="1">
    <citation type="journal article" date="2019" name="Int. J. Syst. Evol. Microbiol.">
        <title>The Global Catalogue of Microorganisms (GCM) 10K type strain sequencing project: providing services to taxonomists for standard genome sequencing and annotation.</title>
        <authorList>
            <consortium name="The Broad Institute Genomics Platform"/>
            <consortium name="The Broad Institute Genome Sequencing Center for Infectious Disease"/>
            <person name="Wu L."/>
            <person name="Ma J."/>
        </authorList>
    </citation>
    <scope>NUCLEOTIDE SEQUENCE [LARGE SCALE GENOMIC DNA]</scope>
    <source>
        <strain evidence="3">JCM 9458</strain>
    </source>
</reference>
<feature type="signal peptide" evidence="1">
    <location>
        <begin position="1"/>
        <end position="22"/>
    </location>
</feature>
<dbReference type="Proteomes" id="UP001501676">
    <property type="component" value="Unassembled WGS sequence"/>
</dbReference>
<dbReference type="PROSITE" id="PS51257">
    <property type="entry name" value="PROKAR_LIPOPROTEIN"/>
    <property type="match status" value="1"/>
</dbReference>
<accession>A0ABP6SW98</accession>
<evidence type="ECO:0000256" key="1">
    <source>
        <dbReference type="SAM" id="SignalP"/>
    </source>
</evidence>
<organism evidence="2 3">
    <name type="scientific">Cryptosporangium minutisporangium</name>
    <dbReference type="NCBI Taxonomy" id="113569"/>
    <lineage>
        <taxon>Bacteria</taxon>
        <taxon>Bacillati</taxon>
        <taxon>Actinomycetota</taxon>
        <taxon>Actinomycetes</taxon>
        <taxon>Cryptosporangiales</taxon>
        <taxon>Cryptosporangiaceae</taxon>
        <taxon>Cryptosporangium</taxon>
    </lineage>
</organism>
<keyword evidence="3" id="KW-1185">Reference proteome</keyword>
<evidence type="ECO:0008006" key="4">
    <source>
        <dbReference type="Google" id="ProtNLM"/>
    </source>
</evidence>
<comment type="caution">
    <text evidence="2">The sequence shown here is derived from an EMBL/GenBank/DDBJ whole genome shotgun (WGS) entry which is preliminary data.</text>
</comment>
<protein>
    <recommendedName>
        <fullName evidence="4">Lipoprotein</fullName>
    </recommendedName>
</protein>
<dbReference type="RefSeq" id="WP_345728209.1">
    <property type="nucleotide sequence ID" value="NZ_BAAAYN010000017.1"/>
</dbReference>